<evidence type="ECO:0000256" key="1">
    <source>
        <dbReference type="ARBA" id="ARBA00004370"/>
    </source>
</evidence>
<dbReference type="RefSeq" id="WP_119742971.1">
    <property type="nucleotide sequence ID" value="NZ_QYUN01000003.1"/>
</dbReference>
<dbReference type="EMBL" id="QYUN01000003">
    <property type="protein sequence ID" value="RJF96834.1"/>
    <property type="molecule type" value="Genomic_DNA"/>
</dbReference>
<dbReference type="Pfam" id="PF00015">
    <property type="entry name" value="MCPsignal"/>
    <property type="match status" value="1"/>
</dbReference>
<comment type="similarity">
    <text evidence="3">Belongs to the methyl-accepting chemotaxis (MCP) protein family.</text>
</comment>
<sequence length="591" mass="63280">MFKSMSTGTRLIAAFVLVALFGAIVAAIGIFNMHRINDRNDELYANELLGLSYIKEANINLIYLGRARGNYLLATSTEEREKQKELTQKYAEAVQSNMAKAKPLFAGERAKELLAGFSRTWNDYQQSTQKTYALGASEQLQQRSAELSKAMSETRGFADILDHELAELSRQKEQEAHAAAEDATALYQSSRTLMTVLVACGLLMSVVLGVLITRNLTGKLGGEPDYAAEVANRIAHGDLSVPIETRSDDRTSLLFAMKDMRESLVNIVAKVRSGTDTIATASSQIAAGNQDLSSRTEEQAGSLEETASSMEELTSTVKQNADNARQANALAVSASEVAARGGNVVSQVVDTMASINASSKRIVDIIGVIDGIAFQTNILALNAAVEAARAGEQGRGFAVVASEVRNLAHRSAAAAKEIKELIGNSVEKVDDGAKLVDQAGVTMQEVVESVKRVTDIMAEITAASAEQTAGIEQVNQAIIQMDRTTQQNASLVEQAAAASEAMQHQAGQLAQAVGVFKLDATYRNAPAPVAGERRVPPVRPLNRSRAQKIASPAVSAITAQPRPLAKVQATTSEEWEQFQDTLTRGRVSGQA</sequence>
<evidence type="ECO:0000256" key="3">
    <source>
        <dbReference type="ARBA" id="ARBA00029447"/>
    </source>
</evidence>
<dbReference type="Proteomes" id="UP000285190">
    <property type="component" value="Unassembled WGS sequence"/>
</dbReference>
<dbReference type="InterPro" id="IPR051310">
    <property type="entry name" value="MCP_chemotaxis"/>
</dbReference>
<dbReference type="OrthoDB" id="5441488at2"/>
<feature type="region of interest" description="Disordered" evidence="5">
    <location>
        <begin position="543"/>
        <end position="571"/>
    </location>
</feature>
<dbReference type="PANTHER" id="PTHR43531:SF14">
    <property type="entry name" value="METHYL-ACCEPTING CHEMOTAXIS PROTEIN I-RELATED"/>
    <property type="match status" value="1"/>
</dbReference>
<feature type="region of interest" description="Disordered" evidence="5">
    <location>
        <begin position="289"/>
        <end position="308"/>
    </location>
</feature>
<dbReference type="PANTHER" id="PTHR43531">
    <property type="entry name" value="PROTEIN ICFG"/>
    <property type="match status" value="1"/>
</dbReference>
<evidence type="ECO:0000256" key="2">
    <source>
        <dbReference type="ARBA" id="ARBA00022481"/>
    </source>
</evidence>
<evidence type="ECO:0000313" key="9">
    <source>
        <dbReference type="Proteomes" id="UP000285190"/>
    </source>
</evidence>
<dbReference type="AlphaFoldDB" id="A0A418WVS7"/>
<keyword evidence="2" id="KW-0488">Methylation</keyword>
<name>A0A418WVS7_9BURK</name>
<evidence type="ECO:0000256" key="6">
    <source>
        <dbReference type="SAM" id="Phobius"/>
    </source>
</evidence>
<evidence type="ECO:0000256" key="4">
    <source>
        <dbReference type="PROSITE-ProRule" id="PRU00284"/>
    </source>
</evidence>
<dbReference type="GO" id="GO:0007165">
    <property type="term" value="P:signal transduction"/>
    <property type="evidence" value="ECO:0007669"/>
    <property type="project" value="UniProtKB-KW"/>
</dbReference>
<dbReference type="Gene3D" id="1.10.287.950">
    <property type="entry name" value="Methyl-accepting chemotaxis protein"/>
    <property type="match status" value="1"/>
</dbReference>
<organism evidence="8 9">
    <name type="scientific">Noviherbaspirillum cavernae</name>
    <dbReference type="NCBI Taxonomy" id="2320862"/>
    <lineage>
        <taxon>Bacteria</taxon>
        <taxon>Pseudomonadati</taxon>
        <taxon>Pseudomonadota</taxon>
        <taxon>Betaproteobacteria</taxon>
        <taxon>Burkholderiales</taxon>
        <taxon>Oxalobacteraceae</taxon>
        <taxon>Noviherbaspirillum</taxon>
    </lineage>
</organism>
<dbReference type="CDD" id="cd11386">
    <property type="entry name" value="MCP_signal"/>
    <property type="match status" value="1"/>
</dbReference>
<dbReference type="InterPro" id="IPR024478">
    <property type="entry name" value="HlyB_4HB_MCP"/>
</dbReference>
<evidence type="ECO:0000259" key="7">
    <source>
        <dbReference type="PROSITE" id="PS50111"/>
    </source>
</evidence>
<keyword evidence="6" id="KW-0472">Membrane</keyword>
<comment type="subcellular location">
    <subcellularLocation>
        <location evidence="1">Membrane</location>
    </subcellularLocation>
</comment>
<accession>A0A418WVS7</accession>
<dbReference type="FunFam" id="1.10.287.950:FF:000001">
    <property type="entry name" value="Methyl-accepting chemotaxis sensory transducer"/>
    <property type="match status" value="1"/>
</dbReference>
<dbReference type="InterPro" id="IPR004089">
    <property type="entry name" value="MCPsignal_dom"/>
</dbReference>
<dbReference type="GO" id="GO:0004888">
    <property type="term" value="F:transmembrane signaling receptor activity"/>
    <property type="evidence" value="ECO:0007669"/>
    <property type="project" value="TreeGrafter"/>
</dbReference>
<dbReference type="GO" id="GO:0006935">
    <property type="term" value="P:chemotaxis"/>
    <property type="evidence" value="ECO:0007669"/>
    <property type="project" value="TreeGrafter"/>
</dbReference>
<dbReference type="Pfam" id="PF12729">
    <property type="entry name" value="4HB_MCP_1"/>
    <property type="match status" value="1"/>
</dbReference>
<evidence type="ECO:0000256" key="5">
    <source>
        <dbReference type="SAM" id="MobiDB-lite"/>
    </source>
</evidence>
<dbReference type="PROSITE" id="PS50111">
    <property type="entry name" value="CHEMOTAXIS_TRANSDUC_2"/>
    <property type="match status" value="1"/>
</dbReference>
<feature type="domain" description="Methyl-accepting transducer" evidence="7">
    <location>
        <begin position="274"/>
        <end position="503"/>
    </location>
</feature>
<reference evidence="8 9" key="1">
    <citation type="submission" date="2018-09" db="EMBL/GenBank/DDBJ databases">
        <authorList>
            <person name="Zhu H."/>
        </authorList>
    </citation>
    <scope>NUCLEOTIDE SEQUENCE [LARGE SCALE GENOMIC DNA]</scope>
    <source>
        <strain evidence="8 9">K2R10-39</strain>
    </source>
</reference>
<protein>
    <submittedName>
        <fullName evidence="8">Methyl-accepting chemotaxis protein</fullName>
    </submittedName>
</protein>
<dbReference type="SUPFAM" id="SSF58104">
    <property type="entry name" value="Methyl-accepting chemotaxis protein (MCP) signaling domain"/>
    <property type="match status" value="1"/>
</dbReference>
<keyword evidence="6" id="KW-0812">Transmembrane</keyword>
<proteinExistence type="inferred from homology"/>
<keyword evidence="9" id="KW-1185">Reference proteome</keyword>
<keyword evidence="6" id="KW-1133">Transmembrane helix</keyword>
<dbReference type="GO" id="GO:0005886">
    <property type="term" value="C:plasma membrane"/>
    <property type="evidence" value="ECO:0007669"/>
    <property type="project" value="TreeGrafter"/>
</dbReference>
<keyword evidence="4" id="KW-0807">Transducer</keyword>
<gene>
    <name evidence="8" type="ORF">D3870_20850</name>
</gene>
<feature type="transmembrane region" description="Helical" evidence="6">
    <location>
        <begin position="193"/>
        <end position="212"/>
    </location>
</feature>
<evidence type="ECO:0000313" key="8">
    <source>
        <dbReference type="EMBL" id="RJF96834.1"/>
    </source>
</evidence>
<comment type="caution">
    <text evidence="8">The sequence shown here is derived from an EMBL/GenBank/DDBJ whole genome shotgun (WGS) entry which is preliminary data.</text>
</comment>
<dbReference type="SMART" id="SM00283">
    <property type="entry name" value="MA"/>
    <property type="match status" value="1"/>
</dbReference>